<protein>
    <submittedName>
        <fullName evidence="1">Uncharacterized protein</fullName>
    </submittedName>
</protein>
<evidence type="ECO:0000313" key="2">
    <source>
        <dbReference type="Proteomes" id="UP000326198"/>
    </source>
</evidence>
<proteinExistence type="predicted"/>
<organism evidence="1 2">
    <name type="scientific">Aspergillus bertholletiae</name>
    <dbReference type="NCBI Taxonomy" id="1226010"/>
    <lineage>
        <taxon>Eukaryota</taxon>
        <taxon>Fungi</taxon>
        <taxon>Dikarya</taxon>
        <taxon>Ascomycota</taxon>
        <taxon>Pezizomycotina</taxon>
        <taxon>Eurotiomycetes</taxon>
        <taxon>Eurotiomycetidae</taxon>
        <taxon>Eurotiales</taxon>
        <taxon>Aspergillaceae</taxon>
        <taxon>Aspergillus</taxon>
        <taxon>Aspergillus subgen. Circumdati</taxon>
    </lineage>
</organism>
<gene>
    <name evidence="1" type="ORF">BDV26DRAFT_231858</name>
</gene>
<keyword evidence="2" id="KW-1185">Reference proteome</keyword>
<reference evidence="1 2" key="1">
    <citation type="submission" date="2019-04" db="EMBL/GenBank/DDBJ databases">
        <title>Friends and foes A comparative genomics studyof 23 Aspergillus species from section Flavi.</title>
        <authorList>
            <consortium name="DOE Joint Genome Institute"/>
            <person name="Kjaerbolling I."/>
            <person name="Vesth T."/>
            <person name="Frisvad J.C."/>
            <person name="Nybo J.L."/>
            <person name="Theobald S."/>
            <person name="Kildgaard S."/>
            <person name="Isbrandt T."/>
            <person name="Kuo A."/>
            <person name="Sato A."/>
            <person name="Lyhne E.K."/>
            <person name="Kogle M.E."/>
            <person name="Wiebenga A."/>
            <person name="Kun R.S."/>
            <person name="Lubbers R.J."/>
            <person name="Makela M.R."/>
            <person name="Barry K."/>
            <person name="Chovatia M."/>
            <person name="Clum A."/>
            <person name="Daum C."/>
            <person name="Haridas S."/>
            <person name="He G."/>
            <person name="LaButti K."/>
            <person name="Lipzen A."/>
            <person name="Mondo S."/>
            <person name="Riley R."/>
            <person name="Salamov A."/>
            <person name="Simmons B.A."/>
            <person name="Magnuson J.K."/>
            <person name="Henrissat B."/>
            <person name="Mortensen U.H."/>
            <person name="Larsen T.O."/>
            <person name="Devries R.P."/>
            <person name="Grigoriev I.V."/>
            <person name="Machida M."/>
            <person name="Baker S.E."/>
            <person name="Andersen M.R."/>
        </authorList>
    </citation>
    <scope>NUCLEOTIDE SEQUENCE [LARGE SCALE GENOMIC DNA]</scope>
    <source>
        <strain evidence="1 2">IBT 29228</strain>
    </source>
</reference>
<dbReference type="EMBL" id="ML736237">
    <property type="protein sequence ID" value="KAE8376613.1"/>
    <property type="molecule type" value="Genomic_DNA"/>
</dbReference>
<sequence>MAHRFIVLYHHPKNQCHLLSTQTSGTSDCDEVEREGHHGGRVCHAEYLIYRHAARQKLPQRGRHLQYIQLHVLRRTLEKHHGRGGKHNSMPDG</sequence>
<evidence type="ECO:0000313" key="1">
    <source>
        <dbReference type="EMBL" id="KAE8376613.1"/>
    </source>
</evidence>
<dbReference type="AlphaFoldDB" id="A0A5N7B3M2"/>
<accession>A0A5N7B3M2</accession>
<dbReference type="Proteomes" id="UP000326198">
    <property type="component" value="Unassembled WGS sequence"/>
</dbReference>
<name>A0A5N7B3M2_9EURO</name>